<dbReference type="EMBL" id="JBHRYF010000008">
    <property type="protein sequence ID" value="MFC3660380.1"/>
    <property type="molecule type" value="Genomic_DNA"/>
</dbReference>
<gene>
    <name evidence="3" type="ORF">ACFOM9_09915</name>
</gene>
<dbReference type="SUPFAM" id="SSF50129">
    <property type="entry name" value="GroES-like"/>
    <property type="match status" value="1"/>
</dbReference>
<dbReference type="Gene3D" id="3.40.50.720">
    <property type="entry name" value="NAD(P)-binding Rossmann-like Domain"/>
    <property type="match status" value="1"/>
</dbReference>
<keyword evidence="4" id="KW-1185">Reference proteome</keyword>
<dbReference type="Pfam" id="PF16884">
    <property type="entry name" value="ADH_N_2"/>
    <property type="match status" value="1"/>
</dbReference>
<evidence type="ECO:0000313" key="3">
    <source>
        <dbReference type="EMBL" id="MFC3660380.1"/>
    </source>
</evidence>
<dbReference type="Pfam" id="PF00107">
    <property type="entry name" value="ADH_zinc_N"/>
    <property type="match status" value="1"/>
</dbReference>
<dbReference type="RefSeq" id="WP_386709718.1">
    <property type="nucleotide sequence ID" value="NZ_JBHRYF010000008.1"/>
</dbReference>
<comment type="caution">
    <text evidence="3">The sequence shown here is derived from an EMBL/GenBank/DDBJ whole genome shotgun (WGS) entry which is preliminary data.</text>
</comment>
<dbReference type="PANTHER" id="PTHR43205:SF7">
    <property type="entry name" value="PROSTAGLANDIN REDUCTASE 1"/>
    <property type="match status" value="1"/>
</dbReference>
<name>A0ABV7UTQ0_9GAMM</name>
<dbReference type="InterPro" id="IPR036291">
    <property type="entry name" value="NAD(P)-bd_dom_sf"/>
</dbReference>
<feature type="domain" description="Enoyl reductase (ER)" evidence="2">
    <location>
        <begin position="20"/>
        <end position="339"/>
    </location>
</feature>
<dbReference type="InterPro" id="IPR011032">
    <property type="entry name" value="GroES-like_sf"/>
</dbReference>
<dbReference type="EC" id="1.-.-.-" evidence="3"/>
<dbReference type="Gene3D" id="3.90.180.10">
    <property type="entry name" value="Medium-chain alcohol dehydrogenases, catalytic domain"/>
    <property type="match status" value="1"/>
</dbReference>
<reference evidence="4" key="1">
    <citation type="journal article" date="2019" name="Int. J. Syst. Evol. Microbiol.">
        <title>The Global Catalogue of Microorganisms (GCM) 10K type strain sequencing project: providing services to taxonomists for standard genome sequencing and annotation.</title>
        <authorList>
            <consortium name="The Broad Institute Genomics Platform"/>
            <consortium name="The Broad Institute Genome Sequencing Center for Infectious Disease"/>
            <person name="Wu L."/>
            <person name="Ma J."/>
        </authorList>
    </citation>
    <scope>NUCLEOTIDE SEQUENCE [LARGE SCALE GENOMIC DNA]</scope>
    <source>
        <strain evidence="4">KCTC 42211</strain>
    </source>
</reference>
<dbReference type="InterPro" id="IPR013149">
    <property type="entry name" value="ADH-like_C"/>
</dbReference>
<accession>A0ABV7UTQ0</accession>
<protein>
    <submittedName>
        <fullName evidence="3">NADP-dependent oxidoreductase</fullName>
        <ecNumber evidence="3">1.-.-.-</ecNumber>
    </submittedName>
</protein>
<dbReference type="PANTHER" id="PTHR43205">
    <property type="entry name" value="PROSTAGLANDIN REDUCTASE"/>
    <property type="match status" value="1"/>
</dbReference>
<keyword evidence="1 3" id="KW-0560">Oxidoreductase</keyword>
<organism evidence="3 4">
    <name type="scientific">Luteimonas notoginsengisoli</name>
    <dbReference type="NCBI Taxonomy" id="1578200"/>
    <lineage>
        <taxon>Bacteria</taxon>
        <taxon>Pseudomonadati</taxon>
        <taxon>Pseudomonadota</taxon>
        <taxon>Gammaproteobacteria</taxon>
        <taxon>Lysobacterales</taxon>
        <taxon>Lysobacteraceae</taxon>
        <taxon>Luteimonas</taxon>
    </lineage>
</organism>
<dbReference type="InterPro" id="IPR041694">
    <property type="entry name" value="ADH_N_2"/>
</dbReference>
<dbReference type="GO" id="GO:0016491">
    <property type="term" value="F:oxidoreductase activity"/>
    <property type="evidence" value="ECO:0007669"/>
    <property type="project" value="UniProtKB-KW"/>
</dbReference>
<proteinExistence type="predicted"/>
<dbReference type="CDD" id="cd05288">
    <property type="entry name" value="PGDH"/>
    <property type="match status" value="1"/>
</dbReference>
<dbReference type="InterPro" id="IPR045010">
    <property type="entry name" value="MDR_fam"/>
</dbReference>
<evidence type="ECO:0000313" key="4">
    <source>
        <dbReference type="Proteomes" id="UP001595724"/>
    </source>
</evidence>
<dbReference type="SMART" id="SM00829">
    <property type="entry name" value="PKS_ER"/>
    <property type="match status" value="1"/>
</dbReference>
<dbReference type="SUPFAM" id="SSF51735">
    <property type="entry name" value="NAD(P)-binding Rossmann-fold domains"/>
    <property type="match status" value="1"/>
</dbReference>
<sequence>MPVHSTSPSGRIVLAARPRGRPQLSDFRLEHVPVPEPAEGQVLLRTMFLSLDPYMRQQMDAVAPVYSSSIALGAPMVGEAVGRVVASRHPRWRAGDLALGPAGWQEHALLDGNALTPLGPMQSPSQALGVLGMPAFTAYVGLLDIGRPRVGETLVVAAATGAVGAIVGQIAKLKGMRVVGIAGGADKCVHAVEALGFDACLDRHAQDLASRLAQACPSGIDVYFENVGGAVLDAVLPLLNVGARIPLIGHIADYNGATDRGVDHRPALLAAVLQKRIRMQGMIILDHYADRFEAFRRDMAGWLADGRIAEREHRVEGLERAPEAFIGLLEGRNFGKVVVRVGDD</sequence>
<dbReference type="Proteomes" id="UP001595724">
    <property type="component" value="Unassembled WGS sequence"/>
</dbReference>
<dbReference type="InterPro" id="IPR020843">
    <property type="entry name" value="ER"/>
</dbReference>
<evidence type="ECO:0000259" key="2">
    <source>
        <dbReference type="SMART" id="SM00829"/>
    </source>
</evidence>
<evidence type="ECO:0000256" key="1">
    <source>
        <dbReference type="ARBA" id="ARBA00023002"/>
    </source>
</evidence>